<dbReference type="EMBL" id="OW240917">
    <property type="protein sequence ID" value="CAH2300582.1"/>
    <property type="molecule type" value="Genomic_DNA"/>
</dbReference>
<accession>A0AAD1SHV6</accession>
<protein>
    <submittedName>
        <fullName evidence="1">Uncharacterized protein</fullName>
    </submittedName>
</protein>
<dbReference type="AlphaFoldDB" id="A0AAD1SHV6"/>
<evidence type="ECO:0000313" key="1">
    <source>
        <dbReference type="EMBL" id="CAH2300582.1"/>
    </source>
</evidence>
<proteinExistence type="predicted"/>
<reference evidence="1" key="1">
    <citation type="submission" date="2022-03" db="EMBL/GenBank/DDBJ databases">
        <authorList>
            <person name="Alioto T."/>
            <person name="Alioto T."/>
            <person name="Gomez Garrido J."/>
        </authorList>
    </citation>
    <scope>NUCLEOTIDE SEQUENCE</scope>
</reference>
<dbReference type="Proteomes" id="UP001295444">
    <property type="component" value="Chromosome 06"/>
</dbReference>
<feature type="non-terminal residue" evidence="1">
    <location>
        <position position="1"/>
    </location>
</feature>
<gene>
    <name evidence="1" type="ORF">PECUL_23A039730</name>
</gene>
<organism evidence="1 2">
    <name type="scientific">Pelobates cultripes</name>
    <name type="common">Western spadefoot toad</name>
    <dbReference type="NCBI Taxonomy" id="61616"/>
    <lineage>
        <taxon>Eukaryota</taxon>
        <taxon>Metazoa</taxon>
        <taxon>Chordata</taxon>
        <taxon>Craniata</taxon>
        <taxon>Vertebrata</taxon>
        <taxon>Euteleostomi</taxon>
        <taxon>Amphibia</taxon>
        <taxon>Batrachia</taxon>
        <taxon>Anura</taxon>
        <taxon>Pelobatoidea</taxon>
        <taxon>Pelobatidae</taxon>
        <taxon>Pelobates</taxon>
    </lineage>
</organism>
<sequence length="133" mass="15207">VAAGTLHRSVKTGGLGLPNLTAYHRAAYLHNITQINRLTDVPQWVTIEASKAPHGDFRSLMWKQTKNNRELDALLPTTQTLLRVWNTMKRELVSKPTLPLAMPMRTIGLEIPTFPWEIWVKGGVHHMYQMIDR</sequence>
<keyword evidence="2" id="KW-1185">Reference proteome</keyword>
<feature type="non-terminal residue" evidence="1">
    <location>
        <position position="133"/>
    </location>
</feature>
<name>A0AAD1SHV6_PELCU</name>
<evidence type="ECO:0000313" key="2">
    <source>
        <dbReference type="Proteomes" id="UP001295444"/>
    </source>
</evidence>